<comment type="caution">
    <text evidence="1">The sequence shown here is derived from an EMBL/GenBank/DDBJ whole genome shotgun (WGS) entry which is preliminary data.</text>
</comment>
<dbReference type="EMBL" id="BKCJ010553718">
    <property type="protein sequence ID" value="GFB10815.1"/>
    <property type="molecule type" value="Genomic_DNA"/>
</dbReference>
<organism evidence="1">
    <name type="scientific">Tanacetum cinerariifolium</name>
    <name type="common">Dalmatian daisy</name>
    <name type="synonym">Chrysanthemum cinerariifolium</name>
    <dbReference type="NCBI Taxonomy" id="118510"/>
    <lineage>
        <taxon>Eukaryota</taxon>
        <taxon>Viridiplantae</taxon>
        <taxon>Streptophyta</taxon>
        <taxon>Embryophyta</taxon>
        <taxon>Tracheophyta</taxon>
        <taxon>Spermatophyta</taxon>
        <taxon>Magnoliopsida</taxon>
        <taxon>eudicotyledons</taxon>
        <taxon>Gunneridae</taxon>
        <taxon>Pentapetalae</taxon>
        <taxon>asterids</taxon>
        <taxon>campanulids</taxon>
        <taxon>Asterales</taxon>
        <taxon>Asteraceae</taxon>
        <taxon>Asteroideae</taxon>
        <taxon>Anthemideae</taxon>
        <taxon>Anthemidinae</taxon>
        <taxon>Tanacetum</taxon>
    </lineage>
</organism>
<protein>
    <submittedName>
        <fullName evidence="1">Synaptobrevin, longin-like domain protein</fullName>
    </submittedName>
</protein>
<reference evidence="1" key="1">
    <citation type="journal article" date="2019" name="Sci. Rep.">
        <title>Draft genome of Tanacetum cinerariifolium, the natural source of mosquito coil.</title>
        <authorList>
            <person name="Yamashiro T."/>
            <person name="Shiraishi A."/>
            <person name="Satake H."/>
            <person name="Nakayama K."/>
        </authorList>
    </citation>
    <scope>NUCLEOTIDE SEQUENCE</scope>
</reference>
<dbReference type="AlphaFoldDB" id="A0A699KXI8"/>
<accession>A0A699KXI8</accession>
<sequence length="447" mass="50017">MIAILEKYEHNQDFHQIVDFVEASHIRYALTFNPTVYVSYIRQFWSTARIETTKEGTKILATVDGKLRTVSESSIRRNLKLNDEAGISSLTDAELFEKLTLMGYNISPNQKFTFQKGQFSHQWKYLIHTIMQCLSPKNTGFNEFSSNITTALVCLATNRIYNFSKMIFDDEPASPLGDDSQGKACLTGFGFGADQDWTNIAKTSTLPSDSTQRVTSLATNEDTQELEIITLKAKVKLLEDREGGGIAQSGNDAPIKGGVWMKERKQLKDGGVQVVPTIAEVATASVSIPAGSGVVPTASLTIPTAALIFTTATDSIPYTRRKGKEKMVESDTPKKKKLQEQIDIATDAEILRIHAEEELQIMIDGLDRNNETVAKYLQDYHQFATELPIGRRIEFIILRNQAGWKAKHFKEMPLEEIKEKFDLLGIKCTRHSHCQERVPTGSISSHC</sequence>
<proteinExistence type="predicted"/>
<name>A0A699KXI8_TANCI</name>
<evidence type="ECO:0000313" key="1">
    <source>
        <dbReference type="EMBL" id="GFB10815.1"/>
    </source>
</evidence>
<feature type="non-terminal residue" evidence="1">
    <location>
        <position position="447"/>
    </location>
</feature>
<gene>
    <name evidence="1" type="ORF">Tci_682786</name>
</gene>